<dbReference type="EMBL" id="QRXG01000031">
    <property type="protein sequence ID" value="RGT78866.1"/>
    <property type="molecule type" value="Genomic_DNA"/>
</dbReference>
<evidence type="ECO:0000256" key="1">
    <source>
        <dbReference type="SAM" id="Coils"/>
    </source>
</evidence>
<evidence type="ECO:0000256" key="2">
    <source>
        <dbReference type="SAM" id="MobiDB-lite"/>
    </source>
</evidence>
<dbReference type="InterPro" id="IPR009636">
    <property type="entry name" value="SCAF"/>
</dbReference>
<sequence>MTRKQLEDLGLTKEQADSVMKINGDDIENAKGTAATEIKNLQTEVDGLKTQVGDRDKQLETLKASAGDNADLKKQIEDLQTENATAKANHESELNQLKIDFAVEKALTGAKAKNIKAVKALLELDDAKLDKDGNVKGLAEQIEKLTSGDDTKFLFEAQKQTKQQQNFKGFQPGASGEQKPGEGEKVDFSKMSYDELTAYMEANPDAQI</sequence>
<keyword evidence="1" id="KW-0175">Coiled coil</keyword>
<name>A0A412Q0X3_9FIRM</name>
<dbReference type="Pfam" id="PF06810">
    <property type="entry name" value="Phage_scaffold"/>
    <property type="match status" value="1"/>
</dbReference>
<reference evidence="3 4" key="1">
    <citation type="submission" date="2018-08" db="EMBL/GenBank/DDBJ databases">
        <title>A genome reference for cultivated species of the human gut microbiota.</title>
        <authorList>
            <person name="Zou Y."/>
            <person name="Xue W."/>
            <person name="Luo G."/>
        </authorList>
    </citation>
    <scope>NUCLEOTIDE SEQUENCE [LARGE SCALE GENOMIC DNA]</scope>
    <source>
        <strain evidence="3 4">AF18-16LB</strain>
    </source>
</reference>
<feature type="coiled-coil region" evidence="1">
    <location>
        <begin position="62"/>
        <end position="96"/>
    </location>
</feature>
<accession>A0A412Q0X3</accession>
<organism evidence="3 4">
    <name type="scientific">Agathobacter rectalis</name>
    <dbReference type="NCBI Taxonomy" id="39491"/>
    <lineage>
        <taxon>Bacteria</taxon>
        <taxon>Bacillati</taxon>
        <taxon>Bacillota</taxon>
        <taxon>Clostridia</taxon>
        <taxon>Lachnospirales</taxon>
        <taxon>Lachnospiraceae</taxon>
        <taxon>Agathobacter</taxon>
    </lineage>
</organism>
<dbReference type="Proteomes" id="UP000284296">
    <property type="component" value="Unassembled WGS sequence"/>
</dbReference>
<evidence type="ECO:0008006" key="5">
    <source>
        <dbReference type="Google" id="ProtNLM"/>
    </source>
</evidence>
<comment type="caution">
    <text evidence="3">The sequence shown here is derived from an EMBL/GenBank/DDBJ whole genome shotgun (WGS) entry which is preliminary data.</text>
</comment>
<proteinExistence type="predicted"/>
<dbReference type="RefSeq" id="WP_118004426.1">
    <property type="nucleotide sequence ID" value="NZ_QRXF01000020.1"/>
</dbReference>
<evidence type="ECO:0000313" key="3">
    <source>
        <dbReference type="EMBL" id="RGT78866.1"/>
    </source>
</evidence>
<gene>
    <name evidence="3" type="ORF">DWX06_13665</name>
</gene>
<evidence type="ECO:0000313" key="4">
    <source>
        <dbReference type="Proteomes" id="UP000284296"/>
    </source>
</evidence>
<feature type="region of interest" description="Disordered" evidence="2">
    <location>
        <begin position="162"/>
        <end position="185"/>
    </location>
</feature>
<dbReference type="Gene3D" id="1.20.5.1700">
    <property type="match status" value="1"/>
</dbReference>
<protein>
    <recommendedName>
        <fullName evidence="5">Phage minor structural protein GP20</fullName>
    </recommendedName>
</protein>
<dbReference type="AlphaFoldDB" id="A0A412Q0X3"/>